<protein>
    <submittedName>
        <fullName evidence="1">M42 family metallopeptidase</fullName>
    </submittedName>
</protein>
<gene>
    <name evidence="1" type="ORF">JFY71_11590</name>
</gene>
<dbReference type="Proteomes" id="UP000595814">
    <property type="component" value="Chromosome"/>
</dbReference>
<evidence type="ECO:0000313" key="2">
    <source>
        <dbReference type="Proteomes" id="UP000595814"/>
    </source>
</evidence>
<evidence type="ECO:0000313" key="1">
    <source>
        <dbReference type="EMBL" id="QQK07897.1"/>
    </source>
</evidence>
<keyword evidence="2" id="KW-1185">Reference proteome</keyword>
<dbReference type="EMBL" id="CP066744">
    <property type="protein sequence ID" value="QQK07897.1"/>
    <property type="molecule type" value="Genomic_DNA"/>
</dbReference>
<reference evidence="1 2" key="1">
    <citation type="journal article" date="2022" name="Int. J. Syst. Evol. Microbiol.">
        <title>Miniphocaeibacter halophilus sp. nov., an ammonium-tolerant acetate-producing bacterium isolated from a biogas system.</title>
        <authorList>
            <person name="Schnurer A."/>
            <person name="Singh A."/>
            <person name="Bi S."/>
            <person name="Qiao W."/>
            <person name="Westerholm M."/>
        </authorList>
    </citation>
    <scope>NUCLEOTIDE SEQUENCE [LARGE SCALE GENOMIC DNA]</scope>
    <source>
        <strain evidence="1 2">AMB_01</strain>
    </source>
</reference>
<sequence>MKINNDYLTDFLKNLLQTPSPTGDTEKAIKLVEEEFNKIGLKNYKTIKGALIGTIPGKKKEAITFSGHVDTLGLMVKEIKSNGRLKVTKLGGYSLSTIEGNYVKIITSENKEYSGTVMFEHQSVHVYDDVNSAERTLNNIEIRIDELVKSKEDVEKLGIQVGDFIYLNPNVEIFENGFIKSRHLDDKAGIAAMLGIANYFIENKITPEYTVNFFVSNYEEVGHGSSAGLPENTEYFIAVDMAAIGDTQTSEETSTTICVKDGSGPYDLETRRILEQVAKERKLDYKIDIYINYGSDASAALRAGYDFKVGLIGPGVDASHAFERTHIKGITNTIELGIGFVEKIK</sequence>
<accession>A0AC61MQL2</accession>
<proteinExistence type="predicted"/>
<organism evidence="1 2">
    <name type="scientific">Miniphocaeibacter halophilus</name>
    <dbReference type="NCBI Taxonomy" id="2931922"/>
    <lineage>
        <taxon>Bacteria</taxon>
        <taxon>Bacillati</taxon>
        <taxon>Bacillota</taxon>
        <taxon>Tissierellia</taxon>
        <taxon>Tissierellales</taxon>
        <taxon>Peptoniphilaceae</taxon>
        <taxon>Miniphocaeibacter</taxon>
    </lineage>
</organism>
<name>A0AC61MQL2_9FIRM</name>